<comment type="caution">
    <text evidence="1">The sequence shown here is derived from an EMBL/GenBank/DDBJ whole genome shotgun (WGS) entry which is preliminary data.</text>
</comment>
<evidence type="ECO:0000313" key="2">
    <source>
        <dbReference type="Proteomes" id="UP000192638"/>
    </source>
</evidence>
<name>A0A1V9QVI3_9LACO</name>
<gene>
    <name evidence="1" type="ORF">B6U60_03500</name>
</gene>
<evidence type="ECO:0000313" key="1">
    <source>
        <dbReference type="EMBL" id="OQQ84894.1"/>
    </source>
</evidence>
<proteinExistence type="predicted"/>
<organism evidence="1 2">
    <name type="scientific">Ligilactobacillus salivarius</name>
    <dbReference type="NCBI Taxonomy" id="1624"/>
    <lineage>
        <taxon>Bacteria</taxon>
        <taxon>Bacillati</taxon>
        <taxon>Bacillota</taxon>
        <taxon>Bacilli</taxon>
        <taxon>Lactobacillales</taxon>
        <taxon>Lactobacillaceae</taxon>
        <taxon>Ligilactobacillus</taxon>
    </lineage>
</organism>
<protein>
    <submittedName>
        <fullName evidence="1">Uncharacterized protein</fullName>
    </submittedName>
</protein>
<accession>A0A1V9QVI3</accession>
<reference evidence="1 2" key="1">
    <citation type="submission" date="2017-03" db="EMBL/GenBank/DDBJ databases">
        <title>Phylogenomics and comparative genomics of Lactobacillus salivarius, a mammalian gut commensal.</title>
        <authorList>
            <person name="Harris H.M."/>
        </authorList>
    </citation>
    <scope>NUCLEOTIDE SEQUENCE [LARGE SCALE GENOMIC DNA]</scope>
    <source>
        <strain evidence="1 2">LMG 14477</strain>
    </source>
</reference>
<dbReference type="Proteomes" id="UP000192638">
    <property type="component" value="Unassembled WGS sequence"/>
</dbReference>
<dbReference type="AlphaFoldDB" id="A0A1V9QVI3"/>
<dbReference type="RefSeq" id="WP_081530402.1">
    <property type="nucleotide sequence ID" value="NZ_CP027644.1"/>
</dbReference>
<sequence>MIKDNGFKDYDCFKTFSSKQLTLSESEHESVFKELYLNHYFLYYLLSCYKESSSDLKKFSSIAKRDLISALDLINRNHFESAYKDYRSFIESCLRIVAVTFREYVVIQRRSKRIYSSSKQLKEIRSFVDRNAIGKFKNWITDEFSNSIISEDLQQLNNLYSFFSSYVHTNSITDTVSSDLESLTTHSSNTTLDVLNKIRGLIAFCTSVIFFSTCLSSAVELKQQDFYFMTSSLKDFIPEDHFFDIDNLTTTGLHVSFTDE</sequence>
<dbReference type="EMBL" id="NBEB01000038">
    <property type="protein sequence ID" value="OQQ84894.1"/>
    <property type="molecule type" value="Genomic_DNA"/>
</dbReference>